<evidence type="ECO:0000313" key="7">
    <source>
        <dbReference type="EMBL" id="BBY28798.1"/>
    </source>
</evidence>
<dbReference type="InterPro" id="IPR000709">
    <property type="entry name" value="Leu_Ile_Val-bd"/>
</dbReference>
<dbReference type="PANTHER" id="PTHR30483">
    <property type="entry name" value="LEUCINE-SPECIFIC-BINDING PROTEIN"/>
    <property type="match status" value="1"/>
</dbReference>
<evidence type="ECO:0000313" key="8">
    <source>
        <dbReference type="Proteomes" id="UP000467193"/>
    </source>
</evidence>
<gene>
    <name evidence="7" type="ORF">MSEDJ_28940</name>
</gene>
<sequence length="404" mass="42422">MVRGRSGWSRLVALGMAVCVIAVSGCAATERRTDDGGDIKIGWLSSLSGPLSAAAIAENRGVRYAVDQINAEGGIDGRRIDLIVRDTGGDPTKAVNMSNELTLKDEVDFIIGPVNSGEALPAVPVIAKRDTTNIIIGTVDSLTDPEKFPLAYRTIPTNEQWVQAATDYLVGRLGIKKVAIFGDTTGYGTDTVNQAVDLVENAGGSVVYRGLIDVNQTDVTSDVAKARSAGAEGVMIWSAAAGLGGRLINARAALGWDVPIAGHPALASGDTGKLLSDKANWSNVFAVGYRSMSRDSSGRLPARTTEFIASAGTEVLGESITYTLWWVALGYDSVQTIKHAVITAGSTDPDAIEEALDATADLPGVFGDYTWGPDNRNGFPLESVVMNEASSFDEGTFTLAPGYT</sequence>
<dbReference type="PROSITE" id="PS51257">
    <property type="entry name" value="PROKAR_LIPOPROTEIN"/>
    <property type="match status" value="1"/>
</dbReference>
<keyword evidence="3 5" id="KW-0732">Signal</keyword>
<dbReference type="SUPFAM" id="SSF53822">
    <property type="entry name" value="Periplasmic binding protein-like I"/>
    <property type="match status" value="1"/>
</dbReference>
<feature type="chain" id="PRO_5029706768" evidence="5">
    <location>
        <begin position="28"/>
        <end position="404"/>
    </location>
</feature>
<dbReference type="Pfam" id="PF13458">
    <property type="entry name" value="Peripla_BP_6"/>
    <property type="match status" value="1"/>
</dbReference>
<evidence type="ECO:0000256" key="2">
    <source>
        <dbReference type="ARBA" id="ARBA00022448"/>
    </source>
</evidence>
<keyword evidence="4" id="KW-0029">Amino-acid transport</keyword>
<evidence type="ECO:0000259" key="6">
    <source>
        <dbReference type="Pfam" id="PF13458"/>
    </source>
</evidence>
<organism evidence="7 8">
    <name type="scientific">Mycolicibacterium sediminis</name>
    <dbReference type="NCBI Taxonomy" id="1286180"/>
    <lineage>
        <taxon>Bacteria</taxon>
        <taxon>Bacillati</taxon>
        <taxon>Actinomycetota</taxon>
        <taxon>Actinomycetes</taxon>
        <taxon>Mycobacteriales</taxon>
        <taxon>Mycobacteriaceae</taxon>
        <taxon>Mycolicibacterium</taxon>
    </lineage>
</organism>
<keyword evidence="8" id="KW-1185">Reference proteome</keyword>
<feature type="signal peptide" evidence="5">
    <location>
        <begin position="1"/>
        <end position="27"/>
    </location>
</feature>
<dbReference type="InterPro" id="IPR028082">
    <property type="entry name" value="Peripla_BP_I"/>
</dbReference>
<dbReference type="PANTHER" id="PTHR30483:SF38">
    <property type="entry name" value="BLR7848 PROTEIN"/>
    <property type="match status" value="1"/>
</dbReference>
<dbReference type="RefSeq" id="WP_163797655.1">
    <property type="nucleotide sequence ID" value="NZ_AP022588.1"/>
</dbReference>
<name>A0A7I7QQY0_9MYCO</name>
<evidence type="ECO:0000256" key="1">
    <source>
        <dbReference type="ARBA" id="ARBA00010062"/>
    </source>
</evidence>
<dbReference type="EMBL" id="AP022588">
    <property type="protein sequence ID" value="BBY28798.1"/>
    <property type="molecule type" value="Genomic_DNA"/>
</dbReference>
<protein>
    <submittedName>
        <fullName evidence="7">Amino acid ABC transporter substrate-binding protein</fullName>
    </submittedName>
</protein>
<proteinExistence type="inferred from homology"/>
<evidence type="ECO:0000256" key="5">
    <source>
        <dbReference type="SAM" id="SignalP"/>
    </source>
</evidence>
<dbReference type="InterPro" id="IPR028081">
    <property type="entry name" value="Leu-bd"/>
</dbReference>
<dbReference type="AlphaFoldDB" id="A0A7I7QQY0"/>
<comment type="similarity">
    <text evidence="1">Belongs to the leucine-binding protein family.</text>
</comment>
<accession>A0A7I7QQY0</accession>
<dbReference type="Proteomes" id="UP000467193">
    <property type="component" value="Chromosome"/>
</dbReference>
<keyword evidence="2" id="KW-0813">Transport</keyword>
<dbReference type="PRINTS" id="PR00337">
    <property type="entry name" value="LEUILEVALBP"/>
</dbReference>
<dbReference type="InterPro" id="IPR051010">
    <property type="entry name" value="BCAA_transport"/>
</dbReference>
<evidence type="ECO:0000256" key="3">
    <source>
        <dbReference type="ARBA" id="ARBA00022729"/>
    </source>
</evidence>
<evidence type="ECO:0000256" key="4">
    <source>
        <dbReference type="ARBA" id="ARBA00022970"/>
    </source>
</evidence>
<dbReference type="Gene3D" id="3.40.50.2300">
    <property type="match status" value="2"/>
</dbReference>
<dbReference type="GO" id="GO:0006865">
    <property type="term" value="P:amino acid transport"/>
    <property type="evidence" value="ECO:0007669"/>
    <property type="project" value="UniProtKB-KW"/>
</dbReference>
<feature type="domain" description="Leucine-binding protein" evidence="6">
    <location>
        <begin position="39"/>
        <end position="376"/>
    </location>
</feature>
<reference evidence="7 8" key="1">
    <citation type="journal article" date="2019" name="Emerg. Microbes Infect.">
        <title>Comprehensive subspecies identification of 175 nontuberculous mycobacteria species based on 7547 genomic profiles.</title>
        <authorList>
            <person name="Matsumoto Y."/>
            <person name="Kinjo T."/>
            <person name="Motooka D."/>
            <person name="Nabeya D."/>
            <person name="Jung N."/>
            <person name="Uechi K."/>
            <person name="Horii T."/>
            <person name="Iida T."/>
            <person name="Fujita J."/>
            <person name="Nakamura S."/>
        </authorList>
    </citation>
    <scope>NUCLEOTIDE SEQUENCE [LARGE SCALE GENOMIC DNA]</scope>
    <source>
        <strain evidence="7 8">JCM 17899</strain>
    </source>
</reference>
<dbReference type="KEGG" id="msei:MSEDJ_28940"/>